<dbReference type="RefSeq" id="WP_210657915.1">
    <property type="nucleotide sequence ID" value="NZ_JAGKSP010000003.1"/>
</dbReference>
<dbReference type="InterPro" id="IPR000073">
    <property type="entry name" value="AB_hydrolase_1"/>
</dbReference>
<dbReference type="Gene3D" id="3.40.50.1820">
    <property type="entry name" value="alpha/beta hydrolase"/>
    <property type="match status" value="1"/>
</dbReference>
<dbReference type="Pfam" id="PF12697">
    <property type="entry name" value="Abhydrolase_6"/>
    <property type="match status" value="1"/>
</dbReference>
<dbReference type="PANTHER" id="PTHR43194:SF2">
    <property type="entry name" value="PEROXISOMAL MEMBRANE PROTEIN LPX1"/>
    <property type="match status" value="1"/>
</dbReference>
<dbReference type="SUPFAM" id="SSF53474">
    <property type="entry name" value="alpha/beta-Hydrolases"/>
    <property type="match status" value="1"/>
</dbReference>
<dbReference type="InterPro" id="IPR050228">
    <property type="entry name" value="Carboxylesterase_BioH"/>
</dbReference>
<sequence length="282" mass="31451">MNNTVMNVNTNTNATSSKKPVILFIHGAFMTPDSWSPMRSYFIEQGFETMAPAWPYHDRNIEALRNNPSTNLGKLGLKEVVDHYARIIQALPEKPILIGHSFGGLITQILMDRNLGAAGIAIDPAAPKGINPGAYKTASKSVSSILLKPWRKTASLSFEQFQYAFVNTMTLKEQQHAFSYAVPETSKIFFQSAFASFNSGSPLTVNFKNGNRGPLLIIAGEEDRIVPAAMVKKNFQLYDQQSGATTQYIEFPNRSHWIIAEKGFQEVADYIMNWIPVPAQMR</sequence>
<dbReference type="GO" id="GO:0016787">
    <property type="term" value="F:hydrolase activity"/>
    <property type="evidence" value="ECO:0007669"/>
    <property type="project" value="UniProtKB-KW"/>
</dbReference>
<dbReference type="PANTHER" id="PTHR43194">
    <property type="entry name" value="HYDROLASE ALPHA/BETA FOLD FAMILY"/>
    <property type="match status" value="1"/>
</dbReference>
<feature type="domain" description="AB hydrolase-1" evidence="1">
    <location>
        <begin position="22"/>
        <end position="269"/>
    </location>
</feature>
<name>A0ABS5CAR9_9BACL</name>
<keyword evidence="2" id="KW-0378">Hydrolase</keyword>
<dbReference type="InterPro" id="IPR029058">
    <property type="entry name" value="AB_hydrolase_fold"/>
</dbReference>
<evidence type="ECO:0000259" key="1">
    <source>
        <dbReference type="Pfam" id="PF12697"/>
    </source>
</evidence>
<protein>
    <submittedName>
        <fullName evidence="2">Alpha/beta hydrolase</fullName>
    </submittedName>
</protein>
<evidence type="ECO:0000313" key="3">
    <source>
        <dbReference type="Proteomes" id="UP000673394"/>
    </source>
</evidence>
<comment type="caution">
    <text evidence="2">The sequence shown here is derived from an EMBL/GenBank/DDBJ whole genome shotgun (WGS) entry which is preliminary data.</text>
</comment>
<proteinExistence type="predicted"/>
<organism evidence="2 3">
    <name type="scientific">Paenibacillus lignilyticus</name>
    <dbReference type="NCBI Taxonomy" id="1172615"/>
    <lineage>
        <taxon>Bacteria</taxon>
        <taxon>Bacillati</taxon>
        <taxon>Bacillota</taxon>
        <taxon>Bacilli</taxon>
        <taxon>Bacillales</taxon>
        <taxon>Paenibacillaceae</taxon>
        <taxon>Paenibacillus</taxon>
    </lineage>
</organism>
<evidence type="ECO:0000313" key="2">
    <source>
        <dbReference type="EMBL" id="MBP3963089.1"/>
    </source>
</evidence>
<gene>
    <name evidence="2" type="ORF">I8J30_10295</name>
</gene>
<keyword evidence="3" id="KW-1185">Reference proteome</keyword>
<accession>A0ABS5CAR9</accession>
<dbReference type="EMBL" id="JAGKSP010000003">
    <property type="protein sequence ID" value="MBP3963089.1"/>
    <property type="molecule type" value="Genomic_DNA"/>
</dbReference>
<reference evidence="2 3" key="1">
    <citation type="submission" date="2021-04" db="EMBL/GenBank/DDBJ databases">
        <title>Paenibacillus sp. DLE-14 whole genome sequence.</title>
        <authorList>
            <person name="Ham Y.J."/>
        </authorList>
    </citation>
    <scope>NUCLEOTIDE SEQUENCE [LARGE SCALE GENOMIC DNA]</scope>
    <source>
        <strain evidence="2 3">DLE-14</strain>
    </source>
</reference>
<dbReference type="PRINTS" id="PR00111">
    <property type="entry name" value="ABHYDROLASE"/>
</dbReference>
<dbReference type="Proteomes" id="UP000673394">
    <property type="component" value="Unassembled WGS sequence"/>
</dbReference>